<evidence type="ECO:0000256" key="1">
    <source>
        <dbReference type="SAM" id="MobiDB-lite"/>
    </source>
</evidence>
<reference evidence="2 3" key="1">
    <citation type="journal article" date="2003" name="Int. J. Syst. Evol. Microbiol.">
        <title>Virgibacillus carmonensis sp. nov., Virgibacillus necropolis sp. nov. and Virgibacillus picturae sp. nov., three novel species isolated from deteriorated mural paintings, transfer of the species of the genus salibacillus to Virgibacillus, as Virgibacillus marismortui comb. nov. and Virgibacillus salexigens comb. nov., and emended description of the genus Virgibacillus.</title>
        <authorList>
            <person name="Heyrman J."/>
            <person name="Logan N.A."/>
            <person name="Busse H.J."/>
            <person name="Balcaen A."/>
            <person name="Lebbe L."/>
            <person name="Rodriguez-Diaz M."/>
            <person name="Swings J."/>
            <person name="De Vos P."/>
        </authorList>
    </citation>
    <scope>NUCLEOTIDE SEQUENCE [LARGE SCALE GENOMIC DNA]</scope>
    <source>
        <strain evidence="2 3">LMG 19488</strain>
    </source>
</reference>
<name>A0A221MFT4_9BACI</name>
<organism evidence="2 3">
    <name type="scientific">Virgibacillus necropolis</name>
    <dbReference type="NCBI Taxonomy" id="163877"/>
    <lineage>
        <taxon>Bacteria</taxon>
        <taxon>Bacillati</taxon>
        <taxon>Bacillota</taxon>
        <taxon>Bacilli</taxon>
        <taxon>Bacillales</taxon>
        <taxon>Bacillaceae</taxon>
        <taxon>Virgibacillus</taxon>
    </lineage>
</organism>
<gene>
    <name evidence="2" type="ORF">CFK40_16460</name>
</gene>
<feature type="compositionally biased region" description="Basic and acidic residues" evidence="1">
    <location>
        <begin position="40"/>
        <end position="51"/>
    </location>
</feature>
<dbReference type="EMBL" id="CP022437">
    <property type="protein sequence ID" value="ASN06494.1"/>
    <property type="molecule type" value="Genomic_DNA"/>
</dbReference>
<proteinExistence type="predicted"/>
<dbReference type="AlphaFoldDB" id="A0A221MFT4"/>
<sequence length="91" mass="10710">MGYILPITHFQYQDYQNRVIKSDQDPFYIEHPYKVTLDTKSREMEDREDVLKNGGSSKNNSHYEPMHVEEPKSEKLYEKLTGKGQHFSGSI</sequence>
<evidence type="ECO:0000313" key="2">
    <source>
        <dbReference type="EMBL" id="ASN06494.1"/>
    </source>
</evidence>
<keyword evidence="3" id="KW-1185">Reference proteome</keyword>
<dbReference type="OrthoDB" id="2706316at2"/>
<feature type="region of interest" description="Disordered" evidence="1">
    <location>
        <begin position="40"/>
        <end position="74"/>
    </location>
</feature>
<dbReference type="KEGG" id="vne:CFK40_16460"/>
<protein>
    <submittedName>
        <fullName evidence="2">Uncharacterized protein</fullName>
    </submittedName>
</protein>
<accession>A0A221MFT4</accession>
<evidence type="ECO:0000313" key="3">
    <source>
        <dbReference type="Proteomes" id="UP000204391"/>
    </source>
</evidence>
<dbReference type="Proteomes" id="UP000204391">
    <property type="component" value="Chromosome"/>
</dbReference>
<feature type="compositionally biased region" description="Basic and acidic residues" evidence="1">
    <location>
        <begin position="64"/>
        <end position="74"/>
    </location>
</feature>
<dbReference type="RefSeq" id="WP_089533492.1">
    <property type="nucleotide sequence ID" value="NZ_CP022437.1"/>
</dbReference>